<gene>
    <name evidence="1" type="primary">UTP6</name>
    <name evidence="1" type="ORF">H4R21_007047</name>
</gene>
<accession>A0ACC1KDC6</accession>
<protein>
    <submittedName>
        <fullName evidence="1">U3 snoRNP protein</fullName>
    </submittedName>
</protein>
<organism evidence="1 2">
    <name type="scientific">Coemansia helicoidea</name>
    <dbReference type="NCBI Taxonomy" id="1286919"/>
    <lineage>
        <taxon>Eukaryota</taxon>
        <taxon>Fungi</taxon>
        <taxon>Fungi incertae sedis</taxon>
        <taxon>Zoopagomycota</taxon>
        <taxon>Kickxellomycotina</taxon>
        <taxon>Kickxellomycetes</taxon>
        <taxon>Kickxellales</taxon>
        <taxon>Kickxellaceae</taxon>
        <taxon>Coemansia</taxon>
    </lineage>
</organism>
<evidence type="ECO:0000313" key="1">
    <source>
        <dbReference type="EMBL" id="KAJ2788196.1"/>
    </source>
</evidence>
<name>A0ACC1KDC6_9FUNG</name>
<evidence type="ECO:0000313" key="2">
    <source>
        <dbReference type="Proteomes" id="UP001140087"/>
    </source>
</evidence>
<comment type="caution">
    <text evidence="1">The sequence shown here is derived from an EMBL/GenBank/DDBJ whole genome shotgun (WGS) entry which is preliminary data.</text>
</comment>
<proteinExistence type="predicted"/>
<dbReference type="EMBL" id="JANBUN010004128">
    <property type="protein sequence ID" value="KAJ2788196.1"/>
    <property type="molecule type" value="Genomic_DNA"/>
</dbReference>
<feature type="non-terminal residue" evidence="1">
    <location>
        <position position="267"/>
    </location>
</feature>
<sequence>MAEIVQYHLEKMVDELEDLERKGLFTKGELRTVVKRRTKFEYNLRRRKVQRADFLRYIEYELNVDALRRQRKKRQGQQAGKATVSDYSVGQRVVSIFERALVRHPEDTELWLEYIAFVKARRQLGETGGAEGEGYSALLGRVFARAIGAHPYEPQMWLRAAAHELDANANSSAARALLQRALRLNPKSTTLWTEYFRLELLLVEKIKARRRMLGIDGADADAEPAAGGNGDDEGATIELPALDEEEEEAGSIEDRFVEQALARQAGA</sequence>
<keyword evidence="2" id="KW-1185">Reference proteome</keyword>
<dbReference type="Proteomes" id="UP001140087">
    <property type="component" value="Unassembled WGS sequence"/>
</dbReference>
<reference evidence="1" key="1">
    <citation type="submission" date="2022-07" db="EMBL/GenBank/DDBJ databases">
        <title>Phylogenomic reconstructions and comparative analyses of Kickxellomycotina fungi.</title>
        <authorList>
            <person name="Reynolds N.K."/>
            <person name="Stajich J.E."/>
            <person name="Barry K."/>
            <person name="Grigoriev I.V."/>
            <person name="Crous P."/>
            <person name="Smith M.E."/>
        </authorList>
    </citation>
    <scope>NUCLEOTIDE SEQUENCE</scope>
    <source>
        <strain evidence="1">BCRC 34780</strain>
    </source>
</reference>